<evidence type="ECO:0000259" key="4">
    <source>
        <dbReference type="PROSITE" id="PS50987"/>
    </source>
</evidence>
<dbReference type="PRINTS" id="PR00778">
    <property type="entry name" value="HTHARSR"/>
</dbReference>
<dbReference type="GO" id="GO:0003700">
    <property type="term" value="F:DNA-binding transcription factor activity"/>
    <property type="evidence" value="ECO:0007669"/>
    <property type="project" value="InterPro"/>
</dbReference>
<dbReference type="PANTHER" id="PTHR33154:SF18">
    <property type="entry name" value="ARSENICAL RESISTANCE OPERON REPRESSOR"/>
    <property type="match status" value="1"/>
</dbReference>
<evidence type="ECO:0000313" key="6">
    <source>
        <dbReference type="EMBL" id="NEY83082.1"/>
    </source>
</evidence>
<dbReference type="SMART" id="SM00418">
    <property type="entry name" value="HTH_ARSR"/>
    <property type="match status" value="1"/>
</dbReference>
<feature type="domain" description="HTH arsR-type" evidence="4">
    <location>
        <begin position="1"/>
        <end position="103"/>
    </location>
</feature>
<dbReference type="InterPro" id="IPR011991">
    <property type="entry name" value="ArsR-like_HTH"/>
</dbReference>
<organism evidence="6 7">
    <name type="scientific">Bacillus aquiflavi</name>
    <dbReference type="NCBI Taxonomy" id="2672567"/>
    <lineage>
        <taxon>Bacteria</taxon>
        <taxon>Bacillati</taxon>
        <taxon>Bacillota</taxon>
        <taxon>Bacilli</taxon>
        <taxon>Bacillales</taxon>
        <taxon>Bacillaceae</taxon>
        <taxon>Bacillus</taxon>
    </lineage>
</organism>
<evidence type="ECO:0000256" key="1">
    <source>
        <dbReference type="ARBA" id="ARBA00023015"/>
    </source>
</evidence>
<dbReference type="SUPFAM" id="SSF46785">
    <property type="entry name" value="Winged helix' DNA-binding domain"/>
    <property type="match status" value="1"/>
</dbReference>
<protein>
    <submittedName>
        <fullName evidence="6">Winged helix-turn-helix transcriptional regulator</fullName>
    </submittedName>
</protein>
<evidence type="ECO:0000313" key="5">
    <source>
        <dbReference type="EMBL" id="MBA4538722.1"/>
    </source>
</evidence>
<name>A0A6B3W1H4_9BACI</name>
<dbReference type="Proteomes" id="UP000472971">
    <property type="component" value="Unassembled WGS sequence"/>
</dbReference>
<accession>A0A6B3W1H4</accession>
<evidence type="ECO:0000313" key="8">
    <source>
        <dbReference type="Proteomes" id="UP000570010"/>
    </source>
</evidence>
<dbReference type="CDD" id="cd00090">
    <property type="entry name" value="HTH_ARSR"/>
    <property type="match status" value="1"/>
</dbReference>
<dbReference type="PANTHER" id="PTHR33154">
    <property type="entry name" value="TRANSCRIPTIONAL REGULATOR, ARSR FAMILY"/>
    <property type="match status" value="1"/>
</dbReference>
<dbReference type="EMBL" id="JACEIO010000068">
    <property type="protein sequence ID" value="MBA4538722.1"/>
    <property type="molecule type" value="Genomic_DNA"/>
</dbReference>
<proteinExistence type="predicted"/>
<dbReference type="InterPro" id="IPR036390">
    <property type="entry name" value="WH_DNA-bd_sf"/>
</dbReference>
<dbReference type="Gene3D" id="1.10.10.10">
    <property type="entry name" value="Winged helix-like DNA-binding domain superfamily/Winged helix DNA-binding domain"/>
    <property type="match status" value="1"/>
</dbReference>
<gene>
    <name evidence="6" type="ORF">G4D64_16650</name>
    <name evidence="5" type="ORF">H1Z61_16710</name>
</gene>
<dbReference type="AlphaFoldDB" id="A0A6B3W1H4"/>
<evidence type="ECO:0000256" key="2">
    <source>
        <dbReference type="ARBA" id="ARBA00023125"/>
    </source>
</evidence>
<keyword evidence="3" id="KW-0804">Transcription</keyword>
<dbReference type="Proteomes" id="UP000570010">
    <property type="component" value="Unassembled WGS sequence"/>
</dbReference>
<evidence type="ECO:0000256" key="3">
    <source>
        <dbReference type="ARBA" id="ARBA00023163"/>
    </source>
</evidence>
<dbReference type="PROSITE" id="PS50987">
    <property type="entry name" value="HTH_ARSR_2"/>
    <property type="match status" value="1"/>
</dbReference>
<dbReference type="InterPro" id="IPR036388">
    <property type="entry name" value="WH-like_DNA-bd_sf"/>
</dbReference>
<dbReference type="NCBIfam" id="NF033788">
    <property type="entry name" value="HTH_metalloreg"/>
    <property type="match status" value="1"/>
</dbReference>
<keyword evidence="7" id="KW-1185">Reference proteome</keyword>
<dbReference type="GO" id="GO:0003677">
    <property type="term" value="F:DNA binding"/>
    <property type="evidence" value="ECO:0007669"/>
    <property type="project" value="UniProtKB-KW"/>
</dbReference>
<evidence type="ECO:0000313" key="7">
    <source>
        <dbReference type="Proteomes" id="UP000472971"/>
    </source>
</evidence>
<sequence length="105" mass="12459">MELREFVDAEDFLKALGEETRLKIVAYLTMDCFCVCELVGLLQMSQPAVSQHLKRLKQSDIINEERRGRWIYYSLNKENKRYPLILHFVSTLPYLTININRNMCE</sequence>
<dbReference type="InterPro" id="IPR051081">
    <property type="entry name" value="HTH_MetalResp_TranReg"/>
</dbReference>
<keyword evidence="1" id="KW-0805">Transcription regulation</keyword>
<reference evidence="5 8" key="2">
    <citation type="submission" date="2020-07" db="EMBL/GenBank/DDBJ databases">
        <authorList>
            <person name="Feng H."/>
        </authorList>
    </citation>
    <scope>NUCLEOTIDE SEQUENCE [LARGE SCALE GENOMIC DNA]</scope>
    <source>
        <strain evidence="8">s-12</strain>
        <strain evidence="5">S-12</strain>
    </source>
</reference>
<dbReference type="InterPro" id="IPR001845">
    <property type="entry name" value="HTH_ArsR_DNA-bd_dom"/>
</dbReference>
<comment type="caution">
    <text evidence="6">The sequence shown here is derived from an EMBL/GenBank/DDBJ whole genome shotgun (WGS) entry which is preliminary data.</text>
</comment>
<dbReference type="EMBL" id="JAAIWN010000070">
    <property type="protein sequence ID" value="NEY83082.1"/>
    <property type="molecule type" value="Genomic_DNA"/>
</dbReference>
<reference evidence="6 7" key="1">
    <citation type="submission" date="2020-02" db="EMBL/GenBank/DDBJ databases">
        <title>Bacillus aquiflavi sp. nov., isolated from yellow water of strong flavor Chinese baijiu in Yibin region of China.</title>
        <authorList>
            <person name="Xie J."/>
        </authorList>
    </citation>
    <scope>NUCLEOTIDE SEQUENCE [LARGE SCALE GENOMIC DNA]</scope>
    <source>
        <strain evidence="6 7">3H-10</strain>
    </source>
</reference>
<dbReference type="Pfam" id="PF01022">
    <property type="entry name" value="HTH_5"/>
    <property type="match status" value="1"/>
</dbReference>
<keyword evidence="2" id="KW-0238">DNA-binding</keyword>